<protein>
    <recommendedName>
        <fullName evidence="4">SKP1-like protein</fullName>
    </recommendedName>
</protein>
<comment type="subunit">
    <text evidence="4">Part of a SCF (SKP1-cullin-F-box) protein ligase complex.</text>
</comment>
<organism evidence="7 8">
    <name type="scientific">Phoenix dactylifera</name>
    <name type="common">Date palm</name>
    <dbReference type="NCBI Taxonomy" id="42345"/>
    <lineage>
        <taxon>Eukaryota</taxon>
        <taxon>Viridiplantae</taxon>
        <taxon>Streptophyta</taxon>
        <taxon>Embryophyta</taxon>
        <taxon>Tracheophyta</taxon>
        <taxon>Spermatophyta</taxon>
        <taxon>Magnoliopsida</taxon>
        <taxon>Liliopsida</taxon>
        <taxon>Arecaceae</taxon>
        <taxon>Coryphoideae</taxon>
        <taxon>Phoeniceae</taxon>
        <taxon>Phoenix</taxon>
    </lineage>
</organism>
<proteinExistence type="inferred from homology"/>
<gene>
    <name evidence="8" type="primary">LOC103713027</name>
</gene>
<name>A0A8B7CFI3_PHODC</name>
<evidence type="ECO:0000256" key="4">
    <source>
        <dbReference type="PIRNR" id="PIRNR028729"/>
    </source>
</evidence>
<dbReference type="Pfam" id="PF01466">
    <property type="entry name" value="Skp1"/>
    <property type="match status" value="1"/>
</dbReference>
<dbReference type="InterPro" id="IPR036296">
    <property type="entry name" value="SKP1-like_dim_sf"/>
</dbReference>
<evidence type="ECO:0000259" key="5">
    <source>
        <dbReference type="Pfam" id="PF01466"/>
    </source>
</evidence>
<dbReference type="Proteomes" id="UP000228380">
    <property type="component" value="Chromosome 5"/>
</dbReference>
<dbReference type="PANTHER" id="PTHR11165">
    <property type="entry name" value="SKP1"/>
    <property type="match status" value="1"/>
</dbReference>
<dbReference type="Pfam" id="PF03931">
    <property type="entry name" value="Skp1_POZ"/>
    <property type="match status" value="1"/>
</dbReference>
<dbReference type="Gene3D" id="3.30.710.10">
    <property type="entry name" value="Potassium Channel Kv1.1, Chain A"/>
    <property type="match status" value="1"/>
</dbReference>
<dbReference type="InterPro" id="IPR016072">
    <property type="entry name" value="Skp1_comp_dimer"/>
</dbReference>
<dbReference type="OrthoDB" id="2342932at2759"/>
<feature type="domain" description="SKP1 component POZ" evidence="6">
    <location>
        <begin position="13"/>
        <end position="73"/>
    </location>
</feature>
<dbReference type="GO" id="GO:0009867">
    <property type="term" value="P:jasmonic acid mediated signaling pathway"/>
    <property type="evidence" value="ECO:0007669"/>
    <property type="project" value="UniProtKB-ARBA"/>
</dbReference>
<reference evidence="8" key="2">
    <citation type="submission" date="2025-08" db="UniProtKB">
        <authorList>
            <consortium name="RefSeq"/>
        </authorList>
    </citation>
    <scope>IDENTIFICATION</scope>
    <source>
        <tissue evidence="8">Young leaves</tissue>
    </source>
</reference>
<dbReference type="InterPro" id="IPR016073">
    <property type="entry name" value="Skp1_comp_POZ"/>
</dbReference>
<dbReference type="UniPathway" id="UPA00143"/>
<evidence type="ECO:0000259" key="6">
    <source>
        <dbReference type="Pfam" id="PF03931"/>
    </source>
</evidence>
<dbReference type="SUPFAM" id="SSF54695">
    <property type="entry name" value="POZ domain"/>
    <property type="match status" value="1"/>
</dbReference>
<comment type="similarity">
    <text evidence="2 4">Belongs to the SKP1 family.</text>
</comment>
<evidence type="ECO:0000256" key="1">
    <source>
        <dbReference type="ARBA" id="ARBA00004906"/>
    </source>
</evidence>
<evidence type="ECO:0000256" key="2">
    <source>
        <dbReference type="ARBA" id="ARBA00009993"/>
    </source>
</evidence>
<dbReference type="AlphaFoldDB" id="A0A8B7CFI3"/>
<dbReference type="InterPro" id="IPR001232">
    <property type="entry name" value="SKP1-like"/>
</dbReference>
<dbReference type="GO" id="GO:0016567">
    <property type="term" value="P:protein ubiquitination"/>
    <property type="evidence" value="ECO:0007669"/>
    <property type="project" value="UniProtKB-UniRule"/>
</dbReference>
<comment type="pathway">
    <text evidence="1 4">Protein modification; protein ubiquitination.</text>
</comment>
<evidence type="ECO:0000256" key="3">
    <source>
        <dbReference type="ARBA" id="ARBA00022786"/>
    </source>
</evidence>
<keyword evidence="7" id="KW-1185">Reference proteome</keyword>
<keyword evidence="3 4" id="KW-0833">Ubl conjugation pathway</keyword>
<dbReference type="PIRSF" id="PIRSF028729">
    <property type="entry name" value="E3_ubiquit_lig_SCF_Skp"/>
    <property type="match status" value="1"/>
</dbReference>
<dbReference type="RefSeq" id="XP_008798005.2">
    <property type="nucleotide sequence ID" value="XM_008799783.4"/>
</dbReference>
<evidence type="ECO:0000313" key="7">
    <source>
        <dbReference type="Proteomes" id="UP000228380"/>
    </source>
</evidence>
<feature type="domain" description="SKP1 component dimerisation" evidence="5">
    <location>
        <begin position="109"/>
        <end position="156"/>
    </location>
</feature>
<reference evidence="7" key="1">
    <citation type="journal article" date="2019" name="Nat. Commun.">
        <title>Genome-wide association mapping of date palm fruit traits.</title>
        <authorList>
            <person name="Hazzouri K.M."/>
            <person name="Gros-Balthazard M."/>
            <person name="Flowers J.M."/>
            <person name="Copetti D."/>
            <person name="Lemansour A."/>
            <person name="Lebrun M."/>
            <person name="Masmoudi K."/>
            <person name="Ferrand S."/>
            <person name="Dhar M.I."/>
            <person name="Fresquez Z.A."/>
            <person name="Rosas U."/>
            <person name="Zhang J."/>
            <person name="Talag J."/>
            <person name="Lee S."/>
            <person name="Kudrna D."/>
            <person name="Powell R.F."/>
            <person name="Leitch I.J."/>
            <person name="Krueger R.R."/>
            <person name="Wing R.A."/>
            <person name="Amiri K.M.A."/>
            <person name="Purugganan M.D."/>
        </authorList>
    </citation>
    <scope>NUCLEOTIDE SEQUENCE [LARGE SCALE GENOMIC DNA]</scope>
    <source>
        <strain evidence="7">cv. Khalas</strain>
    </source>
</reference>
<dbReference type="InterPro" id="IPR011333">
    <property type="entry name" value="SKP1/BTB/POZ_sf"/>
</dbReference>
<sequence length="158" mass="17867">MSPEASKKLEPPKMVVLRAYGGAEFEVDVVVASQSGTIKNMIDDGWSVESGVPLPNVEGPVLAKMVEYWKRHVEGGGEEELKEWDKGFVEREKQDLLVITMAAHYLDSQPLFELCCQAVADTIKDMAVEDVREYFGIENDFTPEEERKMRVAHSWAFQ</sequence>
<evidence type="ECO:0000313" key="8">
    <source>
        <dbReference type="RefSeq" id="XP_008798005.2"/>
    </source>
</evidence>
<dbReference type="KEGG" id="pda:103713027"/>
<dbReference type="GeneID" id="103713027"/>
<dbReference type="SMART" id="SM00512">
    <property type="entry name" value="Skp1"/>
    <property type="match status" value="1"/>
</dbReference>
<accession>A0A8B7CFI3</accession>
<dbReference type="SUPFAM" id="SSF81382">
    <property type="entry name" value="Skp1 dimerisation domain-like"/>
    <property type="match status" value="1"/>
</dbReference>
<comment type="function">
    <text evidence="4">Involved in ubiquitination and subsequent proteasomal degradation of target proteins. Together with CUL1, RBX1 and a F-box protein, it forms a SCF E3 ubiquitin ligase complex. The functional specificity of this complex depends on the type of F-box protein. In the SCF complex, it serves as an adapter that links the F-box protein to CUL1.</text>
</comment>
<dbReference type="InterPro" id="IPR016897">
    <property type="entry name" value="SKP1"/>
</dbReference>
<dbReference type="GO" id="GO:0006511">
    <property type="term" value="P:ubiquitin-dependent protein catabolic process"/>
    <property type="evidence" value="ECO:0007669"/>
    <property type="project" value="InterPro"/>
</dbReference>